<accession>A0A327NF21</accession>
<keyword evidence="3" id="KW-1185">Reference proteome</keyword>
<evidence type="ECO:0000313" key="3">
    <source>
        <dbReference type="Proteomes" id="UP000249016"/>
    </source>
</evidence>
<keyword evidence="1" id="KW-0732">Signal</keyword>
<feature type="signal peptide" evidence="1">
    <location>
        <begin position="1"/>
        <end position="19"/>
    </location>
</feature>
<sequence>MKNLLFTLFLACTLFFSHGQGQPFSIGSPKTPDNSNTINLGRKPDGYWYEKGNTGPEIPFKVDPQANNLTVFQSLSSVRGGHLAVRIPQKLSRLPMRM</sequence>
<feature type="chain" id="PRO_5016257382" evidence="1">
    <location>
        <begin position="20"/>
        <end position="98"/>
    </location>
</feature>
<organism evidence="2 3">
    <name type="scientific">Spirosoma telluris</name>
    <dbReference type="NCBI Taxonomy" id="2183553"/>
    <lineage>
        <taxon>Bacteria</taxon>
        <taxon>Pseudomonadati</taxon>
        <taxon>Bacteroidota</taxon>
        <taxon>Cytophagia</taxon>
        <taxon>Cytophagales</taxon>
        <taxon>Cytophagaceae</taxon>
        <taxon>Spirosoma</taxon>
    </lineage>
</organism>
<evidence type="ECO:0000313" key="2">
    <source>
        <dbReference type="EMBL" id="RAI73901.1"/>
    </source>
</evidence>
<gene>
    <name evidence="2" type="ORF">HMF3257_05040</name>
</gene>
<dbReference type="Proteomes" id="UP000249016">
    <property type="component" value="Unassembled WGS sequence"/>
</dbReference>
<protein>
    <submittedName>
        <fullName evidence="2">Uncharacterized protein</fullName>
    </submittedName>
</protein>
<dbReference type="EMBL" id="QLII01000001">
    <property type="protein sequence ID" value="RAI73901.1"/>
    <property type="molecule type" value="Genomic_DNA"/>
</dbReference>
<dbReference type="AlphaFoldDB" id="A0A327NF21"/>
<evidence type="ECO:0000256" key="1">
    <source>
        <dbReference type="SAM" id="SignalP"/>
    </source>
</evidence>
<comment type="caution">
    <text evidence="2">The sequence shown here is derived from an EMBL/GenBank/DDBJ whole genome shotgun (WGS) entry which is preliminary data.</text>
</comment>
<reference evidence="2 3" key="1">
    <citation type="submission" date="2018-06" db="EMBL/GenBank/DDBJ databases">
        <title>Spirosoma sp. HMF3257 Genome sequencing and assembly.</title>
        <authorList>
            <person name="Kang H."/>
            <person name="Cha I."/>
            <person name="Kim H."/>
            <person name="Kang J."/>
            <person name="Joh K."/>
        </authorList>
    </citation>
    <scope>NUCLEOTIDE SEQUENCE [LARGE SCALE GENOMIC DNA]</scope>
    <source>
        <strain evidence="2 3">HMF3257</strain>
    </source>
</reference>
<dbReference type="RefSeq" id="WP_111340776.1">
    <property type="nucleotide sequence ID" value="NZ_QLII01000001.1"/>
</dbReference>
<proteinExistence type="predicted"/>
<name>A0A327NF21_9BACT</name>